<feature type="compositionally biased region" description="Basic and acidic residues" evidence="2">
    <location>
        <begin position="272"/>
        <end position="281"/>
    </location>
</feature>
<protein>
    <recommendedName>
        <fullName evidence="1">GPALPP motifs-containing protein 1</fullName>
    </recommendedName>
</protein>
<feature type="compositionally biased region" description="Basic and acidic residues" evidence="2">
    <location>
        <begin position="298"/>
        <end position="311"/>
    </location>
</feature>
<dbReference type="EMBL" id="FN654892">
    <property type="protein sequence ID" value="CBY37063.1"/>
    <property type="molecule type" value="Genomic_DNA"/>
</dbReference>
<dbReference type="Proteomes" id="UP000011014">
    <property type="component" value="Unassembled WGS sequence"/>
</dbReference>
<dbReference type="PANTHER" id="PTHR46370:SF1">
    <property type="entry name" value="GPALPP MOTIFS-CONTAINING PROTEIN 1"/>
    <property type="match status" value="1"/>
</dbReference>
<name>E4YNL5_OIKDI</name>
<feature type="compositionally biased region" description="Basic and acidic residues" evidence="2">
    <location>
        <begin position="63"/>
        <end position="72"/>
    </location>
</feature>
<feature type="domain" description="DUF3752" evidence="3">
    <location>
        <begin position="244"/>
        <end position="372"/>
    </location>
</feature>
<sequence length="400" mass="44458">MPIGPSLPPHLQKKMQDKESDDDEAGSPENYQIIGPTFPPQLSRNDNSGENIGPTLPPLLQKSSEESGRSRGESIGPAMPPHIQGSTEESNIGPALPPHIKINPDKISENLQNFGKESVSSSRHAFGPAMPPQSSHKAWDSEEEESDFGCPLPPPPVKGAARPPADFVPDEDEDYSVGPDIPAFLLSGSANQEHLEEAEIEARFQKNTEKMKKKILHGDDKKLEREEWMLELPSVRTGNAIVGGTTFRKNAIAANNFGRSEWTKTPGQKGPSKKEQAEEDKKRIQAFAEYEKNQRMAKELEKAKEATKRPNESLFASHQKKLKKKEKEERKKTGNKKERVAFNRETDMQSTILSDAQKKQMMKKTMGLGGRFNAAGGKFLRLKSSLMTKLLVYLLPNCDP</sequence>
<feature type="region of interest" description="Disordered" evidence="2">
    <location>
        <begin position="1"/>
        <end position="184"/>
    </location>
</feature>
<accession>E4YNL5</accession>
<feature type="compositionally biased region" description="Polar residues" evidence="2">
    <location>
        <begin position="40"/>
        <end position="50"/>
    </location>
</feature>
<feature type="region of interest" description="Disordered" evidence="2">
    <location>
        <begin position="298"/>
        <end position="342"/>
    </location>
</feature>
<proteinExistence type="predicted"/>
<dbReference type="PANTHER" id="PTHR46370">
    <property type="entry name" value="GPALPP MOTIFS-CONTAINING PROTEIN 1"/>
    <property type="match status" value="1"/>
</dbReference>
<feature type="compositionally biased region" description="Basic and acidic residues" evidence="2">
    <location>
        <begin position="325"/>
        <end position="342"/>
    </location>
</feature>
<evidence type="ECO:0000256" key="2">
    <source>
        <dbReference type="SAM" id="MobiDB-lite"/>
    </source>
</evidence>
<evidence type="ECO:0000313" key="4">
    <source>
        <dbReference type="EMBL" id="CBY37063.1"/>
    </source>
</evidence>
<evidence type="ECO:0000256" key="1">
    <source>
        <dbReference type="ARBA" id="ARBA00023489"/>
    </source>
</evidence>
<feature type="region of interest" description="Disordered" evidence="2">
    <location>
        <begin position="258"/>
        <end position="281"/>
    </location>
</feature>
<reference evidence="4" key="1">
    <citation type="journal article" date="2010" name="Science">
        <title>Plasticity of animal genome architecture unmasked by rapid evolution of a pelagic tunicate.</title>
        <authorList>
            <person name="Denoeud F."/>
            <person name="Henriet S."/>
            <person name="Mungpakdee S."/>
            <person name="Aury J.M."/>
            <person name="Da Silva C."/>
            <person name="Brinkmann H."/>
            <person name="Mikhaleva J."/>
            <person name="Olsen L.C."/>
            <person name="Jubin C."/>
            <person name="Canestro C."/>
            <person name="Bouquet J.M."/>
            <person name="Danks G."/>
            <person name="Poulain J."/>
            <person name="Campsteijn C."/>
            <person name="Adamski M."/>
            <person name="Cross I."/>
            <person name="Yadetie F."/>
            <person name="Muffato M."/>
            <person name="Louis A."/>
            <person name="Butcher S."/>
            <person name="Tsagkogeorga G."/>
            <person name="Konrad A."/>
            <person name="Singh S."/>
            <person name="Jensen M.F."/>
            <person name="Cong E.H."/>
            <person name="Eikeseth-Otteraa H."/>
            <person name="Noel B."/>
            <person name="Anthouard V."/>
            <person name="Porcel B.M."/>
            <person name="Kachouri-Lafond R."/>
            <person name="Nishino A."/>
            <person name="Ugolini M."/>
            <person name="Chourrout P."/>
            <person name="Nishida H."/>
            <person name="Aasland R."/>
            <person name="Huzurbazar S."/>
            <person name="Westhof E."/>
            <person name="Delsuc F."/>
            <person name="Lehrach H."/>
            <person name="Reinhardt R."/>
            <person name="Weissenbach J."/>
            <person name="Roy S.W."/>
            <person name="Artiguenave F."/>
            <person name="Postlethwait J.H."/>
            <person name="Manak J.R."/>
            <person name="Thompson E.M."/>
            <person name="Jaillon O."/>
            <person name="Du Pasquier L."/>
            <person name="Boudinot P."/>
            <person name="Liberles D.A."/>
            <person name="Volff J.N."/>
            <person name="Philippe H."/>
            <person name="Lenhard B."/>
            <person name="Roest Crollius H."/>
            <person name="Wincker P."/>
            <person name="Chourrout D."/>
        </authorList>
    </citation>
    <scope>NUCLEOTIDE SEQUENCE [LARGE SCALE GENOMIC DNA]</scope>
</reference>
<feature type="compositionally biased region" description="Polar residues" evidence="2">
    <location>
        <begin position="109"/>
        <end position="123"/>
    </location>
</feature>
<dbReference type="Pfam" id="PF12572">
    <property type="entry name" value="DUF3752"/>
    <property type="match status" value="1"/>
</dbReference>
<organism evidence="4">
    <name type="scientific">Oikopleura dioica</name>
    <name type="common">Tunicate</name>
    <dbReference type="NCBI Taxonomy" id="34765"/>
    <lineage>
        <taxon>Eukaryota</taxon>
        <taxon>Metazoa</taxon>
        <taxon>Chordata</taxon>
        <taxon>Tunicata</taxon>
        <taxon>Appendicularia</taxon>
        <taxon>Copelata</taxon>
        <taxon>Oikopleuridae</taxon>
        <taxon>Oikopleura</taxon>
    </lineage>
</organism>
<gene>
    <name evidence="4" type="ORF">GSOID_T00030131001</name>
</gene>
<evidence type="ECO:0000259" key="3">
    <source>
        <dbReference type="Pfam" id="PF12572"/>
    </source>
</evidence>
<dbReference type="InterPro" id="IPR046331">
    <property type="entry name" value="GPAM1-like"/>
</dbReference>
<dbReference type="InterPro" id="IPR022226">
    <property type="entry name" value="DUF3752"/>
</dbReference>
<dbReference type="AlphaFoldDB" id="E4YNL5"/>